<name>A0A110B1Z5_9SPHI</name>
<protein>
    <submittedName>
        <fullName evidence="1">Uncharacterized protein</fullName>
    </submittedName>
</protein>
<accession>A0A110B1Z5</accession>
<reference evidence="1 2" key="1">
    <citation type="submission" date="2015-12" db="EMBL/GenBank/DDBJ databases">
        <title>Genome sequence of Mucilaginibacter gotjawali.</title>
        <authorList>
            <person name="Lee J.S."/>
            <person name="Lee K.C."/>
            <person name="Kim K.K."/>
            <person name="Lee B.W."/>
        </authorList>
    </citation>
    <scope>NUCLEOTIDE SEQUENCE [LARGE SCALE GENOMIC DNA]</scope>
    <source>
        <strain evidence="1 2">SA3-7</strain>
    </source>
</reference>
<evidence type="ECO:0000313" key="2">
    <source>
        <dbReference type="Proteomes" id="UP000218263"/>
    </source>
</evidence>
<proteinExistence type="predicted"/>
<sequence length="386" mass="42918">MEVEYTLSSGKQTVYVIFAAILTIIAIIFLSLCFRHRSDAPIVLPVAACFVFLAVLLGGQLRKKVTISTESVIATNVLQTKELATADIKGCRIGPKTIVIESVSPTGPKITINNYSDFIDGADLKKWFQQNFKDLDASDLAEEQYRLLNDGRLGATRAEREASITQSKWIGWSYMATGMFVGLMCIPFDRKPGVVIFLIVYPLLGILIMAMNKGLIKFISSTRRSVYSFTALGLFTPAFVLCLTGSLGYNIYDFHNALLPAIVICLATAVLIYITGFNKDMPKAGQAIGMLLISAIYGFGCVVQVNCLFDHSSPQAVHTSVYDKHKNFNKREHYYLTLNPFSPGQEQKETEVSAGTYDKYNTGDHIEVELKKGLLNIPWYYLPDDY</sequence>
<organism evidence="1 2">
    <name type="scientific">Mucilaginibacter gotjawali</name>
    <dbReference type="NCBI Taxonomy" id="1550579"/>
    <lineage>
        <taxon>Bacteria</taxon>
        <taxon>Pseudomonadati</taxon>
        <taxon>Bacteroidota</taxon>
        <taxon>Sphingobacteriia</taxon>
        <taxon>Sphingobacteriales</taxon>
        <taxon>Sphingobacteriaceae</taxon>
        <taxon>Mucilaginibacter</taxon>
    </lineage>
</organism>
<dbReference type="AlphaFoldDB" id="A0A110B1Z5"/>
<evidence type="ECO:0000313" key="1">
    <source>
        <dbReference type="EMBL" id="BAU53058.1"/>
    </source>
</evidence>
<dbReference type="OrthoDB" id="5936019at2"/>
<dbReference type="RefSeq" id="WP_096350347.1">
    <property type="nucleotide sequence ID" value="NZ_AP017313.1"/>
</dbReference>
<dbReference type="KEGG" id="mgot:MgSA37_01225"/>
<dbReference type="Proteomes" id="UP000218263">
    <property type="component" value="Chromosome"/>
</dbReference>
<gene>
    <name evidence="1" type="ORF">MgSA37_01225</name>
</gene>
<keyword evidence="2" id="KW-1185">Reference proteome</keyword>
<dbReference type="EMBL" id="AP017313">
    <property type="protein sequence ID" value="BAU53058.1"/>
    <property type="molecule type" value="Genomic_DNA"/>
</dbReference>